<feature type="transmembrane region" description="Helical" evidence="1">
    <location>
        <begin position="35"/>
        <end position="56"/>
    </location>
</feature>
<dbReference type="SUPFAM" id="SSF103481">
    <property type="entry name" value="Multidrug resistance efflux transporter EmrE"/>
    <property type="match status" value="2"/>
</dbReference>
<evidence type="ECO:0000256" key="1">
    <source>
        <dbReference type="SAM" id="Phobius"/>
    </source>
</evidence>
<feature type="transmembrane region" description="Helical" evidence="1">
    <location>
        <begin position="124"/>
        <end position="143"/>
    </location>
</feature>
<evidence type="ECO:0000259" key="2">
    <source>
        <dbReference type="Pfam" id="PF00892"/>
    </source>
</evidence>
<feature type="transmembrane region" description="Helical" evidence="1">
    <location>
        <begin position="286"/>
        <end position="303"/>
    </location>
</feature>
<evidence type="ECO:0000313" key="4">
    <source>
        <dbReference type="Proteomes" id="UP000078507"/>
    </source>
</evidence>
<reference evidence="3 4" key="1">
    <citation type="submission" date="2015-11" db="EMBL/GenBank/DDBJ databases">
        <title>Ensifer anhuiense sp. nov., an effective nitrogen fixation bacterium with Glycine soja.</title>
        <authorList>
            <person name="Yan H."/>
            <person name="Chen W."/>
        </authorList>
    </citation>
    <scope>NUCLEOTIDE SEQUENCE [LARGE SCALE GENOMIC DNA]</scope>
    <source>
        <strain evidence="3 4">LMG 7837</strain>
    </source>
</reference>
<feature type="transmembrane region" description="Helical" evidence="1">
    <location>
        <begin position="155"/>
        <end position="177"/>
    </location>
</feature>
<evidence type="ECO:0000313" key="3">
    <source>
        <dbReference type="EMBL" id="OAP49374.1"/>
    </source>
</evidence>
<feature type="transmembrane region" description="Helical" evidence="1">
    <location>
        <begin position="197"/>
        <end position="218"/>
    </location>
</feature>
<dbReference type="AlphaFoldDB" id="A0A178YPH9"/>
<dbReference type="EMBL" id="LNQB01000055">
    <property type="protein sequence ID" value="OAP49374.1"/>
    <property type="molecule type" value="Genomic_DNA"/>
</dbReference>
<feature type="transmembrane region" description="Helical" evidence="1">
    <location>
        <begin position="68"/>
        <end position="90"/>
    </location>
</feature>
<organism evidence="3 4">
    <name type="scientific">Sinorhizobium saheli</name>
    <dbReference type="NCBI Taxonomy" id="36856"/>
    <lineage>
        <taxon>Bacteria</taxon>
        <taxon>Pseudomonadati</taxon>
        <taxon>Pseudomonadota</taxon>
        <taxon>Alphaproteobacteria</taxon>
        <taxon>Hyphomicrobiales</taxon>
        <taxon>Rhizobiaceae</taxon>
        <taxon>Sinorhizobium/Ensifer group</taxon>
        <taxon>Sinorhizobium</taxon>
    </lineage>
</organism>
<proteinExistence type="predicted"/>
<keyword evidence="1" id="KW-0472">Membrane</keyword>
<dbReference type="RefSeq" id="WP_066869392.1">
    <property type="nucleotide sequence ID" value="NZ_LNQB01000055.1"/>
</dbReference>
<gene>
    <name evidence="3" type="ORF">ATB98_20290</name>
</gene>
<dbReference type="Proteomes" id="UP000078507">
    <property type="component" value="Unassembled WGS sequence"/>
</dbReference>
<dbReference type="OrthoDB" id="5243804at2"/>
<dbReference type="GO" id="GO:0016020">
    <property type="term" value="C:membrane"/>
    <property type="evidence" value="ECO:0007669"/>
    <property type="project" value="InterPro"/>
</dbReference>
<keyword evidence="1" id="KW-1133">Transmembrane helix</keyword>
<keyword evidence="1" id="KW-0812">Transmembrane</keyword>
<sequence>MQTWVLITIAAAFLQNVRSAMQKHLKGVMGTTGATFVRFGFGLPFALLYLVILWRVAGHPLPVPDAAFFRWAIVGGIAQIAATFLLVHLFSFRNFAVGTAYSRTEPAQAALFGLIFLGEKASEGALVAIAISVVGVMLISVARTTLTARSLLMSVFSRTAGIGLLSGTFFGLSAVAYRSASLALTASLPAPDYLMQAGFTLGFVILLQTLVMLAWIVAREPEELKRIGVAWKPALLVGFVGASASFGWFSAMTLQQAAIVKVVAQVEMLFTFASSFFIFREWINRLELVGCLLIVLGVVMLLVI</sequence>
<comment type="caution">
    <text evidence="3">The sequence shown here is derived from an EMBL/GenBank/DDBJ whole genome shotgun (WGS) entry which is preliminary data.</text>
</comment>
<dbReference type="STRING" id="36856.ATB98_20290"/>
<feature type="transmembrane region" description="Helical" evidence="1">
    <location>
        <begin position="230"/>
        <end position="251"/>
    </location>
</feature>
<dbReference type="InterPro" id="IPR037185">
    <property type="entry name" value="EmrE-like"/>
</dbReference>
<dbReference type="Pfam" id="PF00892">
    <property type="entry name" value="EamA"/>
    <property type="match status" value="2"/>
</dbReference>
<feature type="transmembrane region" description="Helical" evidence="1">
    <location>
        <begin position="257"/>
        <end position="279"/>
    </location>
</feature>
<protein>
    <recommendedName>
        <fullName evidence="2">EamA domain-containing protein</fullName>
    </recommendedName>
</protein>
<name>A0A178YPH9_SINSA</name>
<feature type="domain" description="EamA" evidence="2">
    <location>
        <begin position="165"/>
        <end position="302"/>
    </location>
</feature>
<keyword evidence="4" id="KW-1185">Reference proteome</keyword>
<accession>A0A178YPH9</accession>
<dbReference type="InterPro" id="IPR000620">
    <property type="entry name" value="EamA_dom"/>
</dbReference>
<feature type="domain" description="EamA" evidence="2">
    <location>
        <begin position="3"/>
        <end position="140"/>
    </location>
</feature>